<gene>
    <name evidence="1" type="ORF">DPX16_15812</name>
</gene>
<accession>A0A3N0YTH1</accession>
<keyword evidence="2" id="KW-1185">Reference proteome</keyword>
<sequence length="170" mass="18649">MDPVNQLLDLQQGDLSVENYVHRLCELSFLVPFDDVFLKDIFRFGLEPLRSWFPEGKLSSTLRDFMDYALLLCGSPFTVEEAPAATELIPSQISMPSSMVTATPKLSVFPNPVIPSTDPDKTMVAASDSVPVFAIIPEPHYVSADILEPCHVSAVLQEPSAKMAATPEPL</sequence>
<dbReference type="OrthoDB" id="8963287at2759"/>
<dbReference type="EMBL" id="RJVU01026577">
    <property type="protein sequence ID" value="ROL49486.1"/>
    <property type="molecule type" value="Genomic_DNA"/>
</dbReference>
<comment type="caution">
    <text evidence="1">The sequence shown here is derived from an EMBL/GenBank/DDBJ whole genome shotgun (WGS) entry which is preliminary data.</text>
</comment>
<evidence type="ECO:0000313" key="2">
    <source>
        <dbReference type="Proteomes" id="UP000281406"/>
    </source>
</evidence>
<dbReference type="Proteomes" id="UP000281406">
    <property type="component" value="Unassembled WGS sequence"/>
</dbReference>
<proteinExistence type="predicted"/>
<protein>
    <submittedName>
        <fullName evidence="1">Uncharacterized protein</fullName>
    </submittedName>
</protein>
<name>A0A3N0YTH1_ANAGA</name>
<evidence type="ECO:0000313" key="1">
    <source>
        <dbReference type="EMBL" id="ROL49486.1"/>
    </source>
</evidence>
<reference evidence="1 2" key="1">
    <citation type="submission" date="2018-10" db="EMBL/GenBank/DDBJ databases">
        <title>Genome assembly for a Yunnan-Guizhou Plateau 3E fish, Anabarilius grahami (Regan), and its evolutionary and genetic applications.</title>
        <authorList>
            <person name="Jiang W."/>
        </authorList>
    </citation>
    <scope>NUCLEOTIDE SEQUENCE [LARGE SCALE GENOMIC DNA]</scope>
    <source>
        <strain evidence="1">AG-KIZ</strain>
        <tissue evidence="1">Muscle</tissue>
    </source>
</reference>
<dbReference type="AlphaFoldDB" id="A0A3N0YTH1"/>
<organism evidence="1 2">
    <name type="scientific">Anabarilius grahami</name>
    <name type="common">Kanglang fish</name>
    <name type="synonym">Barilius grahami</name>
    <dbReference type="NCBI Taxonomy" id="495550"/>
    <lineage>
        <taxon>Eukaryota</taxon>
        <taxon>Metazoa</taxon>
        <taxon>Chordata</taxon>
        <taxon>Craniata</taxon>
        <taxon>Vertebrata</taxon>
        <taxon>Euteleostomi</taxon>
        <taxon>Actinopterygii</taxon>
        <taxon>Neopterygii</taxon>
        <taxon>Teleostei</taxon>
        <taxon>Ostariophysi</taxon>
        <taxon>Cypriniformes</taxon>
        <taxon>Xenocyprididae</taxon>
        <taxon>Xenocypridinae</taxon>
        <taxon>Xenocypridinae incertae sedis</taxon>
        <taxon>Anabarilius</taxon>
    </lineage>
</organism>